<dbReference type="InterPro" id="IPR013976">
    <property type="entry name" value="HDOD"/>
</dbReference>
<accession>A0A1M7XZI8</accession>
<gene>
    <name evidence="2" type="ORF">SAMN02745220_00823</name>
</gene>
<dbReference type="PANTHER" id="PTHR33525">
    <property type="match status" value="1"/>
</dbReference>
<dbReference type="AlphaFoldDB" id="A0A1M7XZI8"/>
<evidence type="ECO:0000313" key="3">
    <source>
        <dbReference type="Proteomes" id="UP000184603"/>
    </source>
</evidence>
<reference evidence="2 3" key="1">
    <citation type="submission" date="2016-12" db="EMBL/GenBank/DDBJ databases">
        <authorList>
            <person name="Song W.-J."/>
            <person name="Kurnit D.M."/>
        </authorList>
    </citation>
    <scope>NUCLEOTIDE SEQUENCE [LARGE SCALE GENOMIC DNA]</scope>
    <source>
        <strain evidence="2 3">DSM 18488</strain>
    </source>
</reference>
<dbReference type="OrthoDB" id="5501247at2"/>
<dbReference type="InterPro" id="IPR052340">
    <property type="entry name" value="RNase_Y/CdgJ"/>
</dbReference>
<dbReference type="PROSITE" id="PS51833">
    <property type="entry name" value="HDOD"/>
    <property type="match status" value="1"/>
</dbReference>
<protein>
    <submittedName>
        <fullName evidence="2">HD-like signal output (HDOD) domain, no enzymatic activity</fullName>
    </submittedName>
</protein>
<dbReference type="STRING" id="1121416.SAMN02745220_00823"/>
<dbReference type="PANTHER" id="PTHR33525:SF3">
    <property type="entry name" value="RIBONUCLEASE Y"/>
    <property type="match status" value="1"/>
</dbReference>
<dbReference type="RefSeq" id="WP_073612176.1">
    <property type="nucleotide sequence ID" value="NZ_FRFE01000003.1"/>
</dbReference>
<evidence type="ECO:0000259" key="1">
    <source>
        <dbReference type="PROSITE" id="PS51833"/>
    </source>
</evidence>
<keyword evidence="3" id="KW-1185">Reference proteome</keyword>
<dbReference type="Pfam" id="PF08668">
    <property type="entry name" value="HDOD"/>
    <property type="match status" value="1"/>
</dbReference>
<dbReference type="EMBL" id="FRFE01000003">
    <property type="protein sequence ID" value="SHO44643.1"/>
    <property type="molecule type" value="Genomic_DNA"/>
</dbReference>
<name>A0A1M7XZI8_9BACT</name>
<proteinExistence type="predicted"/>
<dbReference type="Gene3D" id="1.10.3210.10">
    <property type="entry name" value="Hypothetical protein af1432"/>
    <property type="match status" value="1"/>
</dbReference>
<dbReference type="SUPFAM" id="SSF109604">
    <property type="entry name" value="HD-domain/PDEase-like"/>
    <property type="match status" value="1"/>
</dbReference>
<evidence type="ECO:0000313" key="2">
    <source>
        <dbReference type="EMBL" id="SHO44643.1"/>
    </source>
</evidence>
<organism evidence="2 3">
    <name type="scientific">Desulfopila aestuarii DSM 18488</name>
    <dbReference type="NCBI Taxonomy" id="1121416"/>
    <lineage>
        <taxon>Bacteria</taxon>
        <taxon>Pseudomonadati</taxon>
        <taxon>Thermodesulfobacteriota</taxon>
        <taxon>Desulfobulbia</taxon>
        <taxon>Desulfobulbales</taxon>
        <taxon>Desulfocapsaceae</taxon>
        <taxon>Desulfopila</taxon>
    </lineage>
</organism>
<sequence length="282" mass="31491">MSAANELIAKFSAVQTLPHVVTKLSGLMADSNTTMKEFEDVIKMDPILVARLLKLVNSPFYGLLHKVDSIARAIAYLGMKNLHTIAVTQALKTIFTNQKDGAVFSRQKLWLHCAAVSICSKMVAERIFGINGDDAYLTGILHDFGIIVEDQVDSATFLEVCRDASSTTSMLEKEKKLFQTDHCEIGFILTHDWSMPVLIQEAIRDHHSQLDDVDPQSLTGILQIAEYLTAQQGYTTLPDVTTEISPVLIEHIQENIDEYTVLLEDFPEEMEKAKDLYEGEGN</sequence>
<dbReference type="Proteomes" id="UP000184603">
    <property type="component" value="Unassembled WGS sequence"/>
</dbReference>
<feature type="domain" description="HDOD" evidence="1">
    <location>
        <begin position="14"/>
        <end position="209"/>
    </location>
</feature>